<dbReference type="InterPro" id="IPR008978">
    <property type="entry name" value="HSP20-like_chaperone"/>
</dbReference>
<protein>
    <recommendedName>
        <fullName evidence="3">SHSP domain-containing protein</fullName>
    </recommendedName>
</protein>
<sequence>MLFSLPMFEKEQVKVHKIGSEILLITTHRPLEDNHRWSRFERQYLFEAPDDDAKCCVSFRAGSLFVKMPKITTKTTFQPPFIAIVPPGHDGKEERPIVARSTEDSEVKGRVEAAGEVAGGEQMAAAKIFDRPSRFQTAATPEPVQLNRLSDG</sequence>
<feature type="region of interest" description="Disordered" evidence="2">
    <location>
        <begin position="132"/>
        <end position="152"/>
    </location>
</feature>
<comment type="similarity">
    <text evidence="1">Belongs to the small heat shock protein (HSP20) family.</text>
</comment>
<organism evidence="4 5">
    <name type="scientific">Linum trigynum</name>
    <dbReference type="NCBI Taxonomy" id="586398"/>
    <lineage>
        <taxon>Eukaryota</taxon>
        <taxon>Viridiplantae</taxon>
        <taxon>Streptophyta</taxon>
        <taxon>Embryophyta</taxon>
        <taxon>Tracheophyta</taxon>
        <taxon>Spermatophyta</taxon>
        <taxon>Magnoliopsida</taxon>
        <taxon>eudicotyledons</taxon>
        <taxon>Gunneridae</taxon>
        <taxon>Pentapetalae</taxon>
        <taxon>rosids</taxon>
        <taxon>fabids</taxon>
        <taxon>Malpighiales</taxon>
        <taxon>Linaceae</taxon>
        <taxon>Linum</taxon>
    </lineage>
</organism>
<dbReference type="EMBL" id="OZ034817">
    <property type="protein sequence ID" value="CAL1381585.1"/>
    <property type="molecule type" value="Genomic_DNA"/>
</dbReference>
<evidence type="ECO:0000313" key="5">
    <source>
        <dbReference type="Proteomes" id="UP001497516"/>
    </source>
</evidence>
<proteinExistence type="inferred from homology"/>
<dbReference type="AlphaFoldDB" id="A0AAV2E6U8"/>
<accession>A0AAV2E6U8</accession>
<dbReference type="InterPro" id="IPR002068">
    <property type="entry name" value="A-crystallin/Hsp20_dom"/>
</dbReference>
<reference evidence="4 5" key="1">
    <citation type="submission" date="2024-04" db="EMBL/GenBank/DDBJ databases">
        <authorList>
            <person name="Fracassetti M."/>
        </authorList>
    </citation>
    <scope>NUCLEOTIDE SEQUENCE [LARGE SCALE GENOMIC DNA]</scope>
</reference>
<name>A0AAV2E6U8_9ROSI</name>
<dbReference type="Proteomes" id="UP001497516">
    <property type="component" value="Chromosome 4"/>
</dbReference>
<dbReference type="CDD" id="cd00298">
    <property type="entry name" value="ACD_sHsps_p23-like"/>
    <property type="match status" value="1"/>
</dbReference>
<gene>
    <name evidence="4" type="ORF">LTRI10_LOCUS22957</name>
</gene>
<feature type="domain" description="SHSP" evidence="3">
    <location>
        <begin position="1"/>
        <end position="85"/>
    </location>
</feature>
<evidence type="ECO:0000256" key="2">
    <source>
        <dbReference type="SAM" id="MobiDB-lite"/>
    </source>
</evidence>
<keyword evidence="5" id="KW-1185">Reference proteome</keyword>
<evidence type="ECO:0000259" key="3">
    <source>
        <dbReference type="PROSITE" id="PS01031"/>
    </source>
</evidence>
<evidence type="ECO:0000313" key="4">
    <source>
        <dbReference type="EMBL" id="CAL1381585.1"/>
    </source>
</evidence>
<dbReference type="SUPFAM" id="SSF49764">
    <property type="entry name" value="HSP20-like chaperones"/>
    <property type="match status" value="1"/>
</dbReference>
<dbReference type="PROSITE" id="PS01031">
    <property type="entry name" value="SHSP"/>
    <property type="match status" value="1"/>
</dbReference>
<dbReference type="Gene3D" id="2.60.40.790">
    <property type="match status" value="1"/>
</dbReference>
<evidence type="ECO:0000256" key="1">
    <source>
        <dbReference type="PROSITE-ProRule" id="PRU00285"/>
    </source>
</evidence>